<dbReference type="PANTHER" id="PTHR24148:SF77">
    <property type="entry name" value="HETEROKARYON INCOMPATIBILITY DOMAIN-CONTAINING PROTEIN"/>
    <property type="match status" value="1"/>
</dbReference>
<dbReference type="Proteomes" id="UP000235371">
    <property type="component" value="Unassembled WGS sequence"/>
</dbReference>
<dbReference type="InterPro" id="IPR052895">
    <property type="entry name" value="HetReg/Transcr_Mod"/>
</dbReference>
<evidence type="ECO:0000313" key="2">
    <source>
        <dbReference type="EMBL" id="PMD58694.1"/>
    </source>
</evidence>
<gene>
    <name evidence="2" type="ORF">K444DRAFT_724227</name>
</gene>
<sequence>MYSALSYVWGDPTATEIVFVNCCPFPVTRNLYEALKAIRGETNTYTFWTDAICINQKDDDEKSHQISLMKKIYESATLIIAFLGESTKHTDDALEAIKRVHDFNPRSEFGDSALLGLKDICNRPYWTRVWIQQE</sequence>
<dbReference type="InParanoid" id="A0A2J6T6Q0"/>
<dbReference type="RefSeq" id="XP_024735598.1">
    <property type="nucleotide sequence ID" value="XM_024888613.1"/>
</dbReference>
<evidence type="ECO:0000313" key="3">
    <source>
        <dbReference type="Proteomes" id="UP000235371"/>
    </source>
</evidence>
<dbReference type="OrthoDB" id="2157530at2759"/>
<proteinExistence type="predicted"/>
<dbReference type="GeneID" id="36596689"/>
<dbReference type="InterPro" id="IPR010730">
    <property type="entry name" value="HET"/>
</dbReference>
<feature type="domain" description="Heterokaryon incompatibility" evidence="1">
    <location>
        <begin position="2"/>
        <end position="134"/>
    </location>
</feature>
<dbReference type="PANTHER" id="PTHR24148">
    <property type="entry name" value="ANKYRIN REPEAT DOMAIN-CONTAINING PROTEIN 39 HOMOLOG-RELATED"/>
    <property type="match status" value="1"/>
</dbReference>
<organism evidence="2 3">
    <name type="scientific">Hyaloscypha bicolor E</name>
    <dbReference type="NCBI Taxonomy" id="1095630"/>
    <lineage>
        <taxon>Eukaryota</taxon>
        <taxon>Fungi</taxon>
        <taxon>Dikarya</taxon>
        <taxon>Ascomycota</taxon>
        <taxon>Pezizomycotina</taxon>
        <taxon>Leotiomycetes</taxon>
        <taxon>Helotiales</taxon>
        <taxon>Hyaloscyphaceae</taxon>
        <taxon>Hyaloscypha</taxon>
        <taxon>Hyaloscypha bicolor</taxon>
    </lineage>
</organism>
<accession>A0A2J6T6Q0</accession>
<keyword evidence="3" id="KW-1185">Reference proteome</keyword>
<dbReference type="AlphaFoldDB" id="A0A2J6T6Q0"/>
<feature type="non-terminal residue" evidence="2">
    <location>
        <position position="134"/>
    </location>
</feature>
<reference evidence="2 3" key="1">
    <citation type="submission" date="2016-04" db="EMBL/GenBank/DDBJ databases">
        <title>A degradative enzymes factory behind the ericoid mycorrhizal symbiosis.</title>
        <authorList>
            <consortium name="DOE Joint Genome Institute"/>
            <person name="Martino E."/>
            <person name="Morin E."/>
            <person name="Grelet G."/>
            <person name="Kuo A."/>
            <person name="Kohler A."/>
            <person name="Daghino S."/>
            <person name="Barry K."/>
            <person name="Choi C."/>
            <person name="Cichocki N."/>
            <person name="Clum A."/>
            <person name="Copeland A."/>
            <person name="Hainaut M."/>
            <person name="Haridas S."/>
            <person name="Labutti K."/>
            <person name="Lindquist E."/>
            <person name="Lipzen A."/>
            <person name="Khouja H.-R."/>
            <person name="Murat C."/>
            <person name="Ohm R."/>
            <person name="Olson A."/>
            <person name="Spatafora J."/>
            <person name="Veneault-Fourrey C."/>
            <person name="Henrissat B."/>
            <person name="Grigoriev I."/>
            <person name="Martin F."/>
            <person name="Perotto S."/>
        </authorList>
    </citation>
    <scope>NUCLEOTIDE SEQUENCE [LARGE SCALE GENOMIC DNA]</scope>
    <source>
        <strain evidence="2 3">E</strain>
    </source>
</reference>
<evidence type="ECO:0000259" key="1">
    <source>
        <dbReference type="Pfam" id="PF06985"/>
    </source>
</evidence>
<dbReference type="Pfam" id="PF06985">
    <property type="entry name" value="HET"/>
    <property type="match status" value="1"/>
</dbReference>
<name>A0A2J6T6Q0_9HELO</name>
<dbReference type="STRING" id="1095630.A0A2J6T6Q0"/>
<dbReference type="EMBL" id="KZ613817">
    <property type="protein sequence ID" value="PMD58694.1"/>
    <property type="molecule type" value="Genomic_DNA"/>
</dbReference>
<protein>
    <submittedName>
        <fullName evidence="2">Heterokaryon incompatibility</fullName>
    </submittedName>
</protein>